<dbReference type="AlphaFoldDB" id="A0A0C9UG48"/>
<evidence type="ECO:0000313" key="1">
    <source>
        <dbReference type="EMBL" id="KIJ41998.1"/>
    </source>
</evidence>
<dbReference type="EMBL" id="KN837133">
    <property type="protein sequence ID" value="KIJ41998.1"/>
    <property type="molecule type" value="Genomic_DNA"/>
</dbReference>
<organism evidence="1 2">
    <name type="scientific">Sphaerobolus stellatus (strain SS14)</name>
    <dbReference type="NCBI Taxonomy" id="990650"/>
    <lineage>
        <taxon>Eukaryota</taxon>
        <taxon>Fungi</taxon>
        <taxon>Dikarya</taxon>
        <taxon>Basidiomycota</taxon>
        <taxon>Agaricomycotina</taxon>
        <taxon>Agaricomycetes</taxon>
        <taxon>Phallomycetidae</taxon>
        <taxon>Geastrales</taxon>
        <taxon>Sphaerobolaceae</taxon>
        <taxon>Sphaerobolus</taxon>
    </lineage>
</organism>
<dbReference type="Proteomes" id="UP000054279">
    <property type="component" value="Unassembled WGS sequence"/>
</dbReference>
<protein>
    <submittedName>
        <fullName evidence="1">Uncharacterized protein</fullName>
    </submittedName>
</protein>
<reference evidence="1 2" key="1">
    <citation type="submission" date="2014-06" db="EMBL/GenBank/DDBJ databases">
        <title>Evolutionary Origins and Diversification of the Mycorrhizal Mutualists.</title>
        <authorList>
            <consortium name="DOE Joint Genome Institute"/>
            <consortium name="Mycorrhizal Genomics Consortium"/>
            <person name="Kohler A."/>
            <person name="Kuo A."/>
            <person name="Nagy L.G."/>
            <person name="Floudas D."/>
            <person name="Copeland A."/>
            <person name="Barry K.W."/>
            <person name="Cichocki N."/>
            <person name="Veneault-Fourrey C."/>
            <person name="LaButti K."/>
            <person name="Lindquist E.A."/>
            <person name="Lipzen A."/>
            <person name="Lundell T."/>
            <person name="Morin E."/>
            <person name="Murat C."/>
            <person name="Riley R."/>
            <person name="Ohm R."/>
            <person name="Sun H."/>
            <person name="Tunlid A."/>
            <person name="Henrissat B."/>
            <person name="Grigoriev I.V."/>
            <person name="Hibbett D.S."/>
            <person name="Martin F."/>
        </authorList>
    </citation>
    <scope>NUCLEOTIDE SEQUENCE [LARGE SCALE GENOMIC DNA]</scope>
    <source>
        <strain evidence="1 2">SS14</strain>
    </source>
</reference>
<proteinExistence type="predicted"/>
<keyword evidence="2" id="KW-1185">Reference proteome</keyword>
<accession>A0A0C9UG48</accession>
<dbReference type="HOGENOM" id="CLU_1687832_0_0_1"/>
<gene>
    <name evidence="1" type="ORF">M422DRAFT_255019</name>
</gene>
<dbReference type="OrthoDB" id="3062505at2759"/>
<evidence type="ECO:0000313" key="2">
    <source>
        <dbReference type="Proteomes" id="UP000054279"/>
    </source>
</evidence>
<sequence length="156" mass="18080">MPEYRELYTARYIIEKFIKEQKSGPLKLKYLWADDNTPDRPKNPPPPPPLDSYVTLLPSNDEILRGAGHFRANIWPSVDILGDISGPGLDASNLVLRGVERNPRNVLMDMTTCWIQVQLSQHTFPQIWTKETWDNIAEVSQWVLYLLFPYLIIMLI</sequence>
<name>A0A0C9UG48_SPHS4</name>